<evidence type="ECO:0000313" key="1">
    <source>
        <dbReference type="EMBL" id="KVE27519.1"/>
    </source>
</evidence>
<comment type="caution">
    <text evidence="1">The sequence shown here is derived from an EMBL/GenBank/DDBJ whole genome shotgun (WGS) entry which is preliminary data.</text>
</comment>
<sequence length="61" mass="6710">MVWIPVKRHSAGLAWGTKCLVWAGQVARQYVSGAGQIETGKPPCMSRGGFRRQSMLDTFSI</sequence>
<name>A0A118DP55_9BURK</name>
<keyword evidence="2" id="KW-1185">Reference proteome</keyword>
<dbReference type="EMBL" id="LOWA01000028">
    <property type="protein sequence ID" value="KVE27519.1"/>
    <property type="molecule type" value="Genomic_DNA"/>
</dbReference>
<dbReference type="Proteomes" id="UP000062788">
    <property type="component" value="Unassembled WGS sequence"/>
</dbReference>
<evidence type="ECO:0000313" key="2">
    <source>
        <dbReference type="Proteomes" id="UP000062788"/>
    </source>
</evidence>
<reference evidence="1 2" key="1">
    <citation type="submission" date="2015-11" db="EMBL/GenBank/DDBJ databases">
        <title>Expanding the genomic diversity of Burkholderia species for the development of highly accurate diagnostics.</title>
        <authorList>
            <person name="Sahl J."/>
            <person name="Keim P."/>
            <person name="Wagner D."/>
        </authorList>
    </citation>
    <scope>NUCLEOTIDE SEQUENCE [LARGE SCALE GENOMIC DNA]</scope>
    <source>
        <strain evidence="1 2">TSV85</strain>
    </source>
</reference>
<organism evidence="1 2">
    <name type="scientific">Burkholderia singularis</name>
    <dbReference type="NCBI Taxonomy" id="1503053"/>
    <lineage>
        <taxon>Bacteria</taxon>
        <taxon>Pseudomonadati</taxon>
        <taxon>Pseudomonadota</taxon>
        <taxon>Betaproteobacteria</taxon>
        <taxon>Burkholderiales</taxon>
        <taxon>Burkholderiaceae</taxon>
        <taxon>Burkholderia</taxon>
        <taxon>pseudomallei group</taxon>
    </lineage>
</organism>
<gene>
    <name evidence="1" type="ORF">WS67_11325</name>
</gene>
<proteinExistence type="predicted"/>
<accession>A0A118DP55</accession>
<protein>
    <submittedName>
        <fullName evidence="1">Uncharacterized protein</fullName>
    </submittedName>
</protein>
<dbReference type="AlphaFoldDB" id="A0A118DP55"/>